<accession>G8YQS2</accession>
<comment type="subcellular location">
    <subcellularLocation>
        <location evidence="1">Membrane</location>
    </subcellularLocation>
</comment>
<sequence>MSSTHTARPYYDHDSFNAGYSVIFKPNIGLVDTETNQPITSTLASSLANKTSNKAFGSGNGIGLAGLTGKRNIGDGGLGKFSKMGGSDKNYIHDLEFSEYFDVGNLSEFIRNLFYNFFKNYCKTLFAQPLEIVRLILQVGVFEFDRNIKGSRPKYQRLLDETKVQGSNTPTDIGSESESGEEIEYFQPVDVTKESIETSKKSSSDRSKREKARTAKNRDKIRPVSMHTIDILAAVVAKDGPFALFRGINASFIYQTLSHTIEAWITGFISPFLGIPDPFFLDLTHSTEPLKSLCLSVSACVLSGLFLLPLDLIKVKLMITQFNKPFKEEKNEGGLEANPADNTGKGSEAVARPAVSRSIRESIRNYPVHFLLNPPPAITILTILHSLSTSAFRKTAPYLMFIRFNIDSFSSPTLYTLVNLMSLILELFVKLPVENLLRKEQLRFLLKPKSESEDKFKVLTIDDPDRNLIVDLNPAWPSYVESSEKDNDDVSPNATILQRFKSLGLFNGWRVGILNVIGFWGYNIIKKSGSELREERF</sequence>
<evidence type="ECO:0000256" key="2">
    <source>
        <dbReference type="ARBA" id="ARBA00022692"/>
    </source>
</evidence>
<reference evidence="7" key="1">
    <citation type="submission" date="2011-10" db="EMBL/GenBank/DDBJ databases">
        <authorList>
            <person name="Genoscope - CEA"/>
        </authorList>
    </citation>
    <scope>NUCLEOTIDE SEQUENCE</scope>
</reference>
<feature type="region of interest" description="Disordered" evidence="5">
    <location>
        <begin position="193"/>
        <end position="217"/>
    </location>
</feature>
<dbReference type="EMBL" id="FO082057">
    <property type="protein sequence ID" value="CCE78421.1"/>
    <property type="molecule type" value="Genomic_DNA"/>
</dbReference>
<reference evidence="8" key="2">
    <citation type="journal article" date="2012" name="G3 (Bethesda)">
        <title>Pichia sorbitophila, an interspecies yeast hybrid reveals early steps of genome resolution following polyploidization.</title>
        <authorList>
            <person name="Leh Louis V."/>
            <person name="Despons L."/>
            <person name="Friedrich A."/>
            <person name="Martin T."/>
            <person name="Durrens P."/>
            <person name="Casaregola S."/>
            <person name="Neuveglise C."/>
            <person name="Fairhead C."/>
            <person name="Marck C."/>
            <person name="Cruz J.A."/>
            <person name="Straub M.L."/>
            <person name="Kugler V."/>
            <person name="Sacerdot C."/>
            <person name="Uzunov Z."/>
            <person name="Thierry A."/>
            <person name="Weiss S."/>
            <person name="Bleykasten C."/>
            <person name="De Montigny J."/>
            <person name="Jacques N."/>
            <person name="Jung P."/>
            <person name="Lemaire M."/>
            <person name="Mallet S."/>
            <person name="Morel G."/>
            <person name="Richard G.F."/>
            <person name="Sarkar A."/>
            <person name="Savel G."/>
            <person name="Schacherer J."/>
            <person name="Seret M.L."/>
            <person name="Talla E."/>
            <person name="Samson G."/>
            <person name="Jubin C."/>
            <person name="Poulain J."/>
            <person name="Vacherie B."/>
            <person name="Barbe V."/>
            <person name="Pelletier E."/>
            <person name="Sherman D.J."/>
            <person name="Westhof E."/>
            <person name="Weissenbach J."/>
            <person name="Baret P.V."/>
            <person name="Wincker P."/>
            <person name="Gaillardin C."/>
            <person name="Dujon B."/>
            <person name="Souciet J.L."/>
        </authorList>
    </citation>
    <scope>NUCLEOTIDE SEQUENCE [LARGE SCALE GENOMIC DNA]</scope>
    <source>
        <strain evidence="8">ATCC MYA-4447 / BCRC 22081 / CBS 7064 / NBRC 10061 / NRRL Y-12695</strain>
    </source>
</reference>
<dbReference type="OrthoDB" id="77989at2759"/>
<dbReference type="FunCoup" id="G8YQS2">
    <property type="interactions" value="47"/>
</dbReference>
<keyword evidence="2" id="KW-0812">Transmembrane</keyword>
<dbReference type="InterPro" id="IPR023395">
    <property type="entry name" value="MCP_dom_sf"/>
</dbReference>
<dbReference type="HOGENOM" id="CLU_029376_0_0_1"/>
<dbReference type="SUPFAM" id="SSF103506">
    <property type="entry name" value="Mitochondrial carrier"/>
    <property type="match status" value="1"/>
</dbReference>
<evidence type="ECO:0000256" key="1">
    <source>
        <dbReference type="ARBA" id="ARBA00004370"/>
    </source>
</evidence>
<proteinExistence type="predicted"/>
<dbReference type="Proteomes" id="UP000005222">
    <property type="component" value="Chromosome D"/>
</dbReference>
<keyword evidence="4" id="KW-0472">Membrane</keyword>
<dbReference type="EMBL" id="FO082056">
    <property type="protein sequence ID" value="CCE79007.1"/>
    <property type="molecule type" value="Genomic_DNA"/>
</dbReference>
<dbReference type="Gene3D" id="1.50.40.10">
    <property type="entry name" value="Mitochondrial carrier domain"/>
    <property type="match status" value="1"/>
</dbReference>
<dbReference type="eggNOG" id="ENOG502RQI2">
    <property type="taxonomic scope" value="Eukaryota"/>
</dbReference>
<evidence type="ECO:0000256" key="5">
    <source>
        <dbReference type="SAM" id="MobiDB-lite"/>
    </source>
</evidence>
<gene>
    <name evidence="7" type="primary">Piso0_001044</name>
    <name evidence="6" type="ORF">GNLVRS01_PISO0C09660g</name>
    <name evidence="7" type="ORF">GNLVRS01_PISO0D09727g</name>
</gene>
<dbReference type="Proteomes" id="UP000005222">
    <property type="component" value="Chromosome C"/>
</dbReference>
<dbReference type="GO" id="GO:0016020">
    <property type="term" value="C:membrane"/>
    <property type="evidence" value="ECO:0007669"/>
    <property type="project" value="UniProtKB-SubCell"/>
</dbReference>
<dbReference type="InParanoid" id="G8YQS2"/>
<protein>
    <submittedName>
        <fullName evidence="7">Piso0_001044 protein</fullName>
    </submittedName>
</protein>
<keyword evidence="8" id="KW-1185">Reference proteome</keyword>
<evidence type="ECO:0000256" key="3">
    <source>
        <dbReference type="ARBA" id="ARBA00022989"/>
    </source>
</evidence>
<evidence type="ECO:0000256" key="4">
    <source>
        <dbReference type="ARBA" id="ARBA00023136"/>
    </source>
</evidence>
<dbReference type="STRING" id="559304.G8YQS2"/>
<keyword evidence="3" id="KW-1133">Transmembrane helix</keyword>
<evidence type="ECO:0000313" key="7">
    <source>
        <dbReference type="EMBL" id="CCE79007.1"/>
    </source>
</evidence>
<organism evidence="7 8">
    <name type="scientific">Pichia sorbitophila (strain ATCC MYA-4447 / BCRC 22081 / CBS 7064 / NBRC 10061 / NRRL Y-12695)</name>
    <name type="common">Hybrid yeast</name>
    <dbReference type="NCBI Taxonomy" id="559304"/>
    <lineage>
        <taxon>Eukaryota</taxon>
        <taxon>Fungi</taxon>
        <taxon>Dikarya</taxon>
        <taxon>Ascomycota</taxon>
        <taxon>Saccharomycotina</taxon>
        <taxon>Pichiomycetes</taxon>
        <taxon>Debaryomycetaceae</taxon>
        <taxon>Millerozyma</taxon>
    </lineage>
</organism>
<evidence type="ECO:0000313" key="6">
    <source>
        <dbReference type="EMBL" id="CCE78421.1"/>
    </source>
</evidence>
<dbReference type="AlphaFoldDB" id="G8YQS2"/>
<name>G8YQS2_PICSO</name>
<dbReference type="OMA" id="ELWRGWR"/>
<evidence type="ECO:0000313" key="8">
    <source>
        <dbReference type="Proteomes" id="UP000005222"/>
    </source>
</evidence>